<dbReference type="GO" id="GO:0046872">
    <property type="term" value="F:metal ion binding"/>
    <property type="evidence" value="ECO:0007669"/>
    <property type="project" value="UniProtKB-KW"/>
</dbReference>
<dbReference type="PANTHER" id="PTHR43768:SF3">
    <property type="entry name" value="TREHALOSE 6-PHOSPHATE PHOSPHATASE"/>
    <property type="match status" value="1"/>
</dbReference>
<dbReference type="EC" id="3.1.3.12" evidence="3"/>
<name>A0A9X3RRC3_9CORY</name>
<dbReference type="Proteomes" id="UP001146505">
    <property type="component" value="Unassembled WGS sequence"/>
</dbReference>
<dbReference type="PANTHER" id="PTHR43768">
    <property type="entry name" value="TREHALOSE 6-PHOSPHATE PHOSPHATASE"/>
    <property type="match status" value="1"/>
</dbReference>
<dbReference type="RefSeq" id="WP_034981819.1">
    <property type="nucleotide sequence ID" value="NZ_JAKMUV010000004.1"/>
</dbReference>
<dbReference type="GeneID" id="301812868"/>
<comment type="similarity">
    <text evidence="3">Belongs to the trehalose phosphatase family.</text>
</comment>
<keyword evidence="1 3" id="KW-0378">Hydrolase</keyword>
<gene>
    <name evidence="4" type="primary">otsB</name>
    <name evidence="4" type="ORF">L8U58_04860</name>
</gene>
<dbReference type="Pfam" id="PF02358">
    <property type="entry name" value="Trehalose_PPase"/>
    <property type="match status" value="1"/>
</dbReference>
<sequence length="289" mass="30883">MDGSLLPFLSDADLSGLAATPDLLVAMDFDGTLAHFSDEPEGVHAVPGAIEALEGLAQLPNTVAMVISGRNLEQLSKATMLPTHGPVRLVGSHGAEPADGGATELSPVQRAWLNELRAHAEEIATEHDGAWVEIKPLAVGLHTRLVPNKELAGRLNQRLADVATTSDLSQVTWGKDILEVAVDKTTKGSYIEDFRRAYAREHGRELRVLFAGDDTTDETALSTLHYSSDMAPAVGATDPHLVAPAANTPDIGIRVGGGETSATHRLDTPEDVRDFLQDLLRRRDGRSAD</sequence>
<evidence type="ECO:0000256" key="2">
    <source>
        <dbReference type="ARBA" id="ARBA00024179"/>
    </source>
</evidence>
<dbReference type="InterPro" id="IPR003337">
    <property type="entry name" value="Trehalose_PPase"/>
</dbReference>
<dbReference type="Gene3D" id="3.30.70.1020">
    <property type="entry name" value="Trehalose-6-phosphate phosphatase related protein, domain 2"/>
    <property type="match status" value="1"/>
</dbReference>
<comment type="pathway">
    <text evidence="3">Glycan biosynthesis; trehalose biosynthesis.</text>
</comment>
<dbReference type="AlphaFoldDB" id="A0A9X3RRC3"/>
<dbReference type="NCBIfam" id="TIGR00685">
    <property type="entry name" value="T6PP"/>
    <property type="match status" value="1"/>
</dbReference>
<comment type="catalytic activity">
    <reaction evidence="3">
        <text>alpha,alpha-trehalose 6-phosphate + H2O = alpha,alpha-trehalose + phosphate</text>
        <dbReference type="Rhea" id="RHEA:23420"/>
        <dbReference type="ChEBI" id="CHEBI:15377"/>
        <dbReference type="ChEBI" id="CHEBI:16551"/>
        <dbReference type="ChEBI" id="CHEBI:43474"/>
        <dbReference type="ChEBI" id="CHEBI:58429"/>
        <dbReference type="EC" id="3.1.3.12"/>
    </reaction>
</comment>
<keyword evidence="5" id="KW-1185">Reference proteome</keyword>
<dbReference type="SUPFAM" id="SSF56784">
    <property type="entry name" value="HAD-like"/>
    <property type="match status" value="1"/>
</dbReference>
<comment type="caution">
    <text evidence="4">The sequence shown here is derived from an EMBL/GenBank/DDBJ whole genome shotgun (WGS) entry which is preliminary data.</text>
</comment>
<organism evidence="4 5">
    <name type="scientific">Corynebacterium macclintockiae</name>
    <dbReference type="NCBI Taxonomy" id="2913501"/>
    <lineage>
        <taxon>Bacteria</taxon>
        <taxon>Bacillati</taxon>
        <taxon>Actinomycetota</taxon>
        <taxon>Actinomycetes</taxon>
        <taxon>Mycobacteriales</taxon>
        <taxon>Corynebacteriaceae</taxon>
        <taxon>Corynebacterium</taxon>
    </lineage>
</organism>
<accession>A0A9X3RRC3</accession>
<comment type="function">
    <text evidence="2 3">Removes the phosphate from trehalose 6-phosphate to produce free trehalose.</text>
</comment>
<proteinExistence type="inferred from homology"/>
<protein>
    <recommendedName>
        <fullName evidence="3">Trehalose 6-phosphate phosphatase</fullName>
        <ecNumber evidence="3">3.1.3.12</ecNumber>
    </recommendedName>
</protein>
<dbReference type="GO" id="GO:0005992">
    <property type="term" value="P:trehalose biosynthetic process"/>
    <property type="evidence" value="ECO:0007669"/>
    <property type="project" value="InterPro"/>
</dbReference>
<comment type="cofactor">
    <cofactor evidence="3">
        <name>Mg(2+)</name>
        <dbReference type="ChEBI" id="CHEBI:18420"/>
    </cofactor>
</comment>
<evidence type="ECO:0000313" key="4">
    <source>
        <dbReference type="EMBL" id="MCZ9304867.1"/>
    </source>
</evidence>
<keyword evidence="3" id="KW-0460">Magnesium</keyword>
<reference evidence="4" key="1">
    <citation type="submission" date="2022-02" db="EMBL/GenBank/DDBJ databases">
        <title>Corynebacterium sp. from urogenital microbiome.</title>
        <authorList>
            <person name="Cappelli E.A."/>
            <person name="Ribeiro T.G."/>
            <person name="Peixe L."/>
        </authorList>
    </citation>
    <scope>NUCLEOTIDE SEQUENCE</scope>
    <source>
        <strain evidence="4">C9Ua_112</strain>
    </source>
</reference>
<dbReference type="EMBL" id="JAKMUV010000004">
    <property type="protein sequence ID" value="MCZ9304867.1"/>
    <property type="molecule type" value="Genomic_DNA"/>
</dbReference>
<keyword evidence="3" id="KW-0479">Metal-binding</keyword>
<dbReference type="Gene3D" id="3.40.50.1000">
    <property type="entry name" value="HAD superfamily/HAD-like"/>
    <property type="match status" value="1"/>
</dbReference>
<dbReference type="GO" id="GO:0004805">
    <property type="term" value="F:trehalose-phosphatase activity"/>
    <property type="evidence" value="ECO:0007669"/>
    <property type="project" value="UniProtKB-EC"/>
</dbReference>
<evidence type="ECO:0000256" key="3">
    <source>
        <dbReference type="RuleBase" id="RU361117"/>
    </source>
</evidence>
<dbReference type="InterPro" id="IPR023214">
    <property type="entry name" value="HAD_sf"/>
</dbReference>
<evidence type="ECO:0000313" key="5">
    <source>
        <dbReference type="Proteomes" id="UP001146505"/>
    </source>
</evidence>
<dbReference type="InterPro" id="IPR036412">
    <property type="entry name" value="HAD-like_sf"/>
</dbReference>
<evidence type="ECO:0000256" key="1">
    <source>
        <dbReference type="ARBA" id="ARBA00022801"/>
    </source>
</evidence>
<dbReference type="InterPro" id="IPR044651">
    <property type="entry name" value="OTSB-like"/>
</dbReference>